<dbReference type="PROSITE" id="PS01344">
    <property type="entry name" value="FRATAXIN_1"/>
    <property type="match status" value="1"/>
</dbReference>
<organism evidence="5 6">
    <name type="scientific">Denitrificimonas caeni</name>
    <dbReference type="NCBI Taxonomy" id="521720"/>
    <lineage>
        <taxon>Bacteria</taxon>
        <taxon>Pseudomonadati</taxon>
        <taxon>Pseudomonadota</taxon>
        <taxon>Gammaproteobacteria</taxon>
        <taxon>Pseudomonadales</taxon>
        <taxon>Pseudomonadaceae</taxon>
        <taxon>Denitrificimonas</taxon>
    </lineage>
</organism>
<comment type="function">
    <text evidence="4">Involved in iron-sulfur (Fe-S) cluster assembly. May act as a regulator of Fe-S biogenesis.</text>
</comment>
<sequence>MSLSNSQFHDLVDTTQINLEDIIDNSDVDIDIENSAGILTLTFENQHQLILSRQEPLKQLWLADRTGGFHFDYDSSQTAWYCAGTEQTLGQMLSDILLAHTQHNFDLSSL</sequence>
<dbReference type="GO" id="GO:0008198">
    <property type="term" value="F:ferrous iron binding"/>
    <property type="evidence" value="ECO:0007669"/>
    <property type="project" value="TreeGrafter"/>
</dbReference>
<dbReference type="PROSITE" id="PS50810">
    <property type="entry name" value="FRATAXIN_2"/>
    <property type="match status" value="1"/>
</dbReference>
<dbReference type="Pfam" id="PF01491">
    <property type="entry name" value="Frataxin_Cyay"/>
    <property type="match status" value="1"/>
</dbReference>
<keyword evidence="2 4" id="KW-0479">Metal-binding</keyword>
<dbReference type="InterPro" id="IPR002908">
    <property type="entry name" value="Frataxin/CyaY"/>
</dbReference>
<accession>A0AAE9VS13</accession>
<dbReference type="GO" id="GO:0005829">
    <property type="term" value="C:cytosol"/>
    <property type="evidence" value="ECO:0007669"/>
    <property type="project" value="TreeGrafter"/>
</dbReference>
<dbReference type="EMBL" id="CP114976">
    <property type="protein sequence ID" value="WBE25295.1"/>
    <property type="molecule type" value="Genomic_DNA"/>
</dbReference>
<evidence type="ECO:0000256" key="4">
    <source>
        <dbReference type="HAMAP-Rule" id="MF_00142"/>
    </source>
</evidence>
<dbReference type="InterPro" id="IPR020895">
    <property type="entry name" value="Frataxin_CS"/>
</dbReference>
<dbReference type="Gene3D" id="3.30.920.10">
    <property type="entry name" value="Frataxin/CyaY"/>
    <property type="match status" value="1"/>
</dbReference>
<dbReference type="InterPro" id="IPR047584">
    <property type="entry name" value="CyaY"/>
</dbReference>
<protein>
    <recommendedName>
        <fullName evidence="4">Iron-sulfur cluster assembly protein CyaY</fullName>
    </recommendedName>
</protein>
<dbReference type="SUPFAM" id="SSF55387">
    <property type="entry name" value="Frataxin/Nqo15-like"/>
    <property type="match status" value="1"/>
</dbReference>
<dbReference type="Proteomes" id="UP001212189">
    <property type="component" value="Chromosome"/>
</dbReference>
<evidence type="ECO:0000313" key="5">
    <source>
        <dbReference type="EMBL" id="WBE25295.1"/>
    </source>
</evidence>
<dbReference type="HAMAP" id="MF_00142">
    <property type="entry name" value="CyaY"/>
    <property type="match status" value="1"/>
</dbReference>
<dbReference type="InterPro" id="IPR036524">
    <property type="entry name" value="Frataxin/CyaY_sf"/>
</dbReference>
<dbReference type="AlphaFoldDB" id="A0AAE9VS13"/>
<comment type="similarity">
    <text evidence="1 4">Belongs to the frataxin family.</text>
</comment>
<keyword evidence="3 4" id="KW-0408">Iron</keyword>
<dbReference type="RefSeq" id="WP_269818241.1">
    <property type="nucleotide sequence ID" value="NZ_CP114976.1"/>
</dbReference>
<reference evidence="5 6" key="1">
    <citation type="submission" date="2022-12" db="EMBL/GenBank/DDBJ databases">
        <title>Coexistence and Characterization of a Novel Tigecycline Resistance gene tet(X) variant and blaNDM-1 in a Pseudomonas caeni Isolate of Chicken Origin.</title>
        <authorList>
            <person name="Lu X."/>
            <person name="Zhang L."/>
            <person name="Li R."/>
            <person name="Wang Z."/>
        </authorList>
    </citation>
    <scope>NUCLEOTIDE SEQUENCE [LARGE SCALE GENOMIC DNA]</scope>
    <source>
        <strain evidence="5 6">CE14</strain>
    </source>
</reference>
<gene>
    <name evidence="4 5" type="primary">cyaY</name>
    <name evidence="5" type="ORF">O6P33_00140</name>
</gene>
<proteinExistence type="inferred from homology"/>
<evidence type="ECO:0000313" key="6">
    <source>
        <dbReference type="Proteomes" id="UP001212189"/>
    </source>
</evidence>
<dbReference type="PANTHER" id="PTHR16821">
    <property type="entry name" value="FRATAXIN"/>
    <property type="match status" value="1"/>
</dbReference>
<evidence type="ECO:0000256" key="1">
    <source>
        <dbReference type="ARBA" id="ARBA00008183"/>
    </source>
</evidence>
<dbReference type="NCBIfam" id="TIGR03421">
    <property type="entry name" value="FeS_CyaY"/>
    <property type="match status" value="1"/>
</dbReference>
<evidence type="ECO:0000256" key="3">
    <source>
        <dbReference type="ARBA" id="ARBA00023004"/>
    </source>
</evidence>
<dbReference type="PANTHER" id="PTHR16821:SF2">
    <property type="entry name" value="FRATAXIN, MITOCHONDRIAL"/>
    <property type="match status" value="1"/>
</dbReference>
<dbReference type="GO" id="GO:0016226">
    <property type="term" value="P:iron-sulfur cluster assembly"/>
    <property type="evidence" value="ECO:0007669"/>
    <property type="project" value="UniProtKB-UniRule"/>
</dbReference>
<dbReference type="SMART" id="SM01219">
    <property type="entry name" value="Frataxin_Cyay"/>
    <property type="match status" value="1"/>
</dbReference>
<keyword evidence="6" id="KW-1185">Reference proteome</keyword>
<dbReference type="GO" id="GO:0008199">
    <property type="term" value="F:ferric iron binding"/>
    <property type="evidence" value="ECO:0007669"/>
    <property type="project" value="InterPro"/>
</dbReference>
<dbReference type="KEGG" id="dce:O6P33_00140"/>
<name>A0AAE9VS13_9GAMM</name>
<evidence type="ECO:0000256" key="2">
    <source>
        <dbReference type="ARBA" id="ARBA00022723"/>
    </source>
</evidence>